<dbReference type="InterPro" id="IPR046947">
    <property type="entry name" value="LytR-like"/>
</dbReference>
<evidence type="ECO:0000259" key="2">
    <source>
        <dbReference type="PROSITE" id="PS50110"/>
    </source>
</evidence>
<feature type="domain" description="HTH LytTR-type" evidence="3">
    <location>
        <begin position="136"/>
        <end position="207"/>
    </location>
</feature>
<name>A0A2X2JL78_SPHMU</name>
<dbReference type="Pfam" id="PF04397">
    <property type="entry name" value="LytTR"/>
    <property type="match status" value="1"/>
</dbReference>
<dbReference type="AlphaFoldDB" id="A0A2X2JL78"/>
<gene>
    <name evidence="4" type="primary">yehT_5</name>
    <name evidence="4" type="ORF">NCTC11343_04743</name>
    <name evidence="5" type="ORF">SPHINGO8BC_90441</name>
</gene>
<evidence type="ECO:0000313" key="5">
    <source>
        <dbReference type="EMBL" id="VXD08312.1"/>
    </source>
</evidence>
<dbReference type="GeneID" id="97179648"/>
<keyword evidence="5" id="KW-0238">DNA-binding</keyword>
<dbReference type="GO" id="GO:0003677">
    <property type="term" value="F:DNA binding"/>
    <property type="evidence" value="ECO:0007669"/>
    <property type="project" value="UniProtKB-KW"/>
</dbReference>
<accession>A0A2X2JL78</accession>
<evidence type="ECO:0000256" key="1">
    <source>
        <dbReference type="PROSITE-ProRule" id="PRU00169"/>
    </source>
</evidence>
<organism evidence="4 6">
    <name type="scientific">Sphingobacterium multivorum</name>
    <dbReference type="NCBI Taxonomy" id="28454"/>
    <lineage>
        <taxon>Bacteria</taxon>
        <taxon>Pseudomonadati</taxon>
        <taxon>Bacteroidota</taxon>
        <taxon>Sphingobacteriia</taxon>
        <taxon>Sphingobacteriales</taxon>
        <taxon>Sphingobacteriaceae</taxon>
        <taxon>Sphingobacterium</taxon>
    </lineage>
</organism>
<dbReference type="FunFam" id="3.40.50.2300:FF:000051">
    <property type="entry name" value="Two-component response regulator yehT"/>
    <property type="match status" value="1"/>
</dbReference>
<reference evidence="5 7" key="2">
    <citation type="submission" date="2019-10" db="EMBL/GenBank/DDBJ databases">
        <authorList>
            <person name="Karimi E."/>
        </authorList>
    </citation>
    <scope>NUCLEOTIDE SEQUENCE [LARGE SCALE GENOMIC DNA]</scope>
    <source>
        <strain evidence="5">Sphingobacterium sp. 8BC</strain>
    </source>
</reference>
<evidence type="ECO:0000313" key="4">
    <source>
        <dbReference type="EMBL" id="SPZ92761.1"/>
    </source>
</evidence>
<dbReference type="InterPro" id="IPR007492">
    <property type="entry name" value="LytTR_DNA-bd_dom"/>
</dbReference>
<dbReference type="EMBL" id="CABWMV010000028">
    <property type="protein sequence ID" value="VXD08312.1"/>
    <property type="molecule type" value="Genomic_DNA"/>
</dbReference>
<dbReference type="InterPro" id="IPR001789">
    <property type="entry name" value="Sig_transdc_resp-reg_receiver"/>
</dbReference>
<protein>
    <submittedName>
        <fullName evidence="5">DNA-binding response regulator</fullName>
    </submittedName>
    <submittedName>
        <fullName evidence="4">Probable transcriptional regulatory protein YehT</fullName>
    </submittedName>
</protein>
<evidence type="ECO:0000313" key="6">
    <source>
        <dbReference type="Proteomes" id="UP000251241"/>
    </source>
</evidence>
<dbReference type="PROSITE" id="PS50930">
    <property type="entry name" value="HTH_LYTTR"/>
    <property type="match status" value="1"/>
</dbReference>
<dbReference type="SUPFAM" id="SSF52172">
    <property type="entry name" value="CheY-like"/>
    <property type="match status" value="1"/>
</dbReference>
<evidence type="ECO:0000313" key="7">
    <source>
        <dbReference type="Proteomes" id="UP000432350"/>
    </source>
</evidence>
<dbReference type="GO" id="GO:0000156">
    <property type="term" value="F:phosphorelay response regulator activity"/>
    <property type="evidence" value="ECO:0007669"/>
    <property type="project" value="InterPro"/>
</dbReference>
<accession>A0A654DS76</accession>
<dbReference type="Pfam" id="PF00072">
    <property type="entry name" value="Response_reg"/>
    <property type="match status" value="1"/>
</dbReference>
<dbReference type="EMBL" id="UAUU01000011">
    <property type="protein sequence ID" value="SPZ92761.1"/>
    <property type="molecule type" value="Genomic_DNA"/>
</dbReference>
<dbReference type="Gene3D" id="3.40.50.2300">
    <property type="match status" value="1"/>
</dbReference>
<feature type="modified residue" description="4-aspartylphosphate" evidence="1">
    <location>
        <position position="53"/>
    </location>
</feature>
<dbReference type="InterPro" id="IPR011006">
    <property type="entry name" value="CheY-like_superfamily"/>
</dbReference>
<dbReference type="PANTHER" id="PTHR37299">
    <property type="entry name" value="TRANSCRIPTIONAL REGULATOR-RELATED"/>
    <property type="match status" value="1"/>
</dbReference>
<dbReference type="Proteomes" id="UP000432350">
    <property type="component" value="Unassembled WGS sequence"/>
</dbReference>
<feature type="domain" description="Response regulatory" evidence="2">
    <location>
        <begin position="2"/>
        <end position="113"/>
    </location>
</feature>
<dbReference type="PROSITE" id="PS50110">
    <property type="entry name" value="RESPONSE_REGULATORY"/>
    <property type="match status" value="1"/>
</dbReference>
<dbReference type="PANTHER" id="PTHR37299:SF1">
    <property type="entry name" value="STAGE 0 SPORULATION PROTEIN A HOMOLOG"/>
    <property type="match status" value="1"/>
</dbReference>
<dbReference type="SMART" id="SM00448">
    <property type="entry name" value="REC"/>
    <property type="match status" value="1"/>
</dbReference>
<dbReference type="Gene3D" id="2.40.50.1020">
    <property type="entry name" value="LytTr DNA-binding domain"/>
    <property type="match status" value="1"/>
</dbReference>
<reference evidence="4 6" key="1">
    <citation type="submission" date="2018-06" db="EMBL/GenBank/DDBJ databases">
        <authorList>
            <consortium name="Pathogen Informatics"/>
            <person name="Doyle S."/>
        </authorList>
    </citation>
    <scope>NUCLEOTIDE SEQUENCE [LARGE SCALE GENOMIC DNA]</scope>
    <source>
        <strain evidence="4 6">NCTC11343</strain>
    </source>
</reference>
<dbReference type="Proteomes" id="UP000251241">
    <property type="component" value="Unassembled WGS sequence"/>
</dbReference>
<dbReference type="RefSeq" id="WP_112376016.1">
    <property type="nucleotide sequence ID" value="NZ_CP068089.1"/>
</dbReference>
<proteinExistence type="predicted"/>
<keyword evidence="1" id="KW-0597">Phosphoprotein</keyword>
<evidence type="ECO:0000259" key="3">
    <source>
        <dbReference type="PROSITE" id="PS50930"/>
    </source>
</evidence>
<sequence>MNCIIVDDEPLAREEMKNLIEEISSIQIVGTFSNAISALECIKTNSVDLLFLDIEMPTVNGLDFAQSLPNDKLVILTTAYAQYALKSYELDAIDYLLKPINKDRLAKAIDKAIAYKKLLALKENQSTVEKASEDALFIKSDRKYYKIAFTDIRFIEALKDYVVIYTRNNKLITAMNLKTIHQKLPVSLFARTSKSYLINLSFIDSFDNHTVYIDKFEIPIGEIYREAFFKQYTGGLL</sequence>
<dbReference type="SMART" id="SM00850">
    <property type="entry name" value="LytTR"/>
    <property type="match status" value="1"/>
</dbReference>